<evidence type="ECO:0000313" key="7">
    <source>
        <dbReference type="Proteomes" id="UP001595765"/>
    </source>
</evidence>
<dbReference type="CDD" id="cd04186">
    <property type="entry name" value="GT_2_like_c"/>
    <property type="match status" value="1"/>
</dbReference>
<organism evidence="6 7">
    <name type="scientific">Streptomyces polygonati</name>
    <dbReference type="NCBI Taxonomy" id="1617087"/>
    <lineage>
        <taxon>Bacteria</taxon>
        <taxon>Bacillati</taxon>
        <taxon>Actinomycetota</taxon>
        <taxon>Actinomycetes</taxon>
        <taxon>Kitasatosporales</taxon>
        <taxon>Streptomycetaceae</taxon>
        <taxon>Streptomyces</taxon>
    </lineage>
</organism>
<dbReference type="InterPro" id="IPR001173">
    <property type="entry name" value="Glyco_trans_2-like"/>
</dbReference>
<evidence type="ECO:0000256" key="1">
    <source>
        <dbReference type="ARBA" id="ARBA00004776"/>
    </source>
</evidence>
<sequence>MTARPRVACITVGTNELTWLDRCFTSLTASDTTGFDLDVHFVDNASADGSAEHVARNYPDIRITRNSRNLGFTGANNVGIERALAEGADHVFLVNPDTWSPPGLVRGLLEFAEKWPEYGVVGPMQYGYDAQSSELTEFNDWSRTALWAGEQHVFIGDGIAHPSPAGSAHGRAPRTFEHAYVQGAAFFVRAALLREIGAFDPTFHTYYEEVDLCRRARWAGYRVALLLDLGIQHYGGGGGGTGSDYTRINMRRNRYYYLLTDPDWGPLKTGRLMSKWLLDDLRGHGVGGRTTPLNGTRETAQALWWLAVRARVIRERRSGHRRLSGGSAS</sequence>
<dbReference type="SUPFAM" id="SSF53448">
    <property type="entry name" value="Nucleotide-diphospho-sugar transferases"/>
    <property type="match status" value="1"/>
</dbReference>
<comment type="similarity">
    <text evidence="2">Belongs to the glycosyltransferase 2 family.</text>
</comment>
<dbReference type="RefSeq" id="WP_386429336.1">
    <property type="nucleotide sequence ID" value="NZ_JBHSBB010000010.1"/>
</dbReference>
<dbReference type="Proteomes" id="UP001595765">
    <property type="component" value="Unassembled WGS sequence"/>
</dbReference>
<dbReference type="GO" id="GO:0016757">
    <property type="term" value="F:glycosyltransferase activity"/>
    <property type="evidence" value="ECO:0007669"/>
    <property type="project" value="UniProtKB-KW"/>
</dbReference>
<name>A0ABV8HK73_9ACTN</name>
<comment type="caution">
    <text evidence="6">The sequence shown here is derived from an EMBL/GenBank/DDBJ whole genome shotgun (WGS) entry which is preliminary data.</text>
</comment>
<comment type="pathway">
    <text evidence="1">Cell wall biogenesis; cell wall polysaccharide biosynthesis.</text>
</comment>
<evidence type="ECO:0000256" key="4">
    <source>
        <dbReference type="ARBA" id="ARBA00022679"/>
    </source>
</evidence>
<gene>
    <name evidence="6" type="ORF">ACFO3J_13015</name>
</gene>
<evidence type="ECO:0000313" key="6">
    <source>
        <dbReference type="EMBL" id="MFC4032400.1"/>
    </source>
</evidence>
<dbReference type="Gene3D" id="3.90.550.10">
    <property type="entry name" value="Spore Coat Polysaccharide Biosynthesis Protein SpsA, Chain A"/>
    <property type="match status" value="1"/>
</dbReference>
<evidence type="ECO:0000256" key="3">
    <source>
        <dbReference type="ARBA" id="ARBA00022676"/>
    </source>
</evidence>
<accession>A0ABV8HK73</accession>
<dbReference type="EC" id="2.4.-.-" evidence="6"/>
<dbReference type="PANTHER" id="PTHR43179:SF12">
    <property type="entry name" value="GALACTOFURANOSYLTRANSFERASE GLFT2"/>
    <property type="match status" value="1"/>
</dbReference>
<protein>
    <submittedName>
        <fullName evidence="6">Glycosyltransferase family 2 protein</fullName>
        <ecNumber evidence="6">2.4.-.-</ecNumber>
    </submittedName>
</protein>
<proteinExistence type="inferred from homology"/>
<dbReference type="EMBL" id="JBHSBB010000010">
    <property type="protein sequence ID" value="MFC4032400.1"/>
    <property type="molecule type" value="Genomic_DNA"/>
</dbReference>
<keyword evidence="4 6" id="KW-0808">Transferase</keyword>
<keyword evidence="3 6" id="KW-0328">Glycosyltransferase</keyword>
<dbReference type="Pfam" id="PF00535">
    <property type="entry name" value="Glycos_transf_2"/>
    <property type="match status" value="1"/>
</dbReference>
<dbReference type="PANTHER" id="PTHR43179">
    <property type="entry name" value="RHAMNOSYLTRANSFERASE WBBL"/>
    <property type="match status" value="1"/>
</dbReference>
<reference evidence="7" key="1">
    <citation type="journal article" date="2019" name="Int. J. Syst. Evol. Microbiol.">
        <title>The Global Catalogue of Microorganisms (GCM) 10K type strain sequencing project: providing services to taxonomists for standard genome sequencing and annotation.</title>
        <authorList>
            <consortium name="The Broad Institute Genomics Platform"/>
            <consortium name="The Broad Institute Genome Sequencing Center for Infectious Disease"/>
            <person name="Wu L."/>
            <person name="Ma J."/>
        </authorList>
    </citation>
    <scope>NUCLEOTIDE SEQUENCE [LARGE SCALE GENOMIC DNA]</scope>
    <source>
        <strain evidence="7">CGMCC 4.7237</strain>
    </source>
</reference>
<evidence type="ECO:0000259" key="5">
    <source>
        <dbReference type="Pfam" id="PF00535"/>
    </source>
</evidence>
<dbReference type="InterPro" id="IPR029044">
    <property type="entry name" value="Nucleotide-diphossugar_trans"/>
</dbReference>
<evidence type="ECO:0000256" key="2">
    <source>
        <dbReference type="ARBA" id="ARBA00006739"/>
    </source>
</evidence>
<keyword evidence="7" id="KW-1185">Reference proteome</keyword>
<feature type="domain" description="Glycosyltransferase 2-like" evidence="5">
    <location>
        <begin position="15"/>
        <end position="128"/>
    </location>
</feature>